<protein>
    <submittedName>
        <fullName evidence="4">DNA-binding winged helix-turn-helix (WHTH) protein</fullName>
    </submittedName>
</protein>
<dbReference type="GO" id="GO:0000160">
    <property type="term" value="P:phosphorelay signal transduction system"/>
    <property type="evidence" value="ECO:0007669"/>
    <property type="project" value="InterPro"/>
</dbReference>
<dbReference type="GO" id="GO:0006355">
    <property type="term" value="P:regulation of DNA-templated transcription"/>
    <property type="evidence" value="ECO:0007669"/>
    <property type="project" value="InterPro"/>
</dbReference>
<sequence length="192" mass="20729">MTPNSAINSSKSGSADNVFVFGPFQLSVQQRLLQQNGTPISISSRALEILMALVERPGEVVSHKQLINRAWPNVVVEDTNLRVHIASLRKALGDSKTGPRYIMSVPGRGYCFVAKVSLMNSLGSVDWPDLRLPRLSDAQPADALIFAEGQVQLGVQLLRSALATLQGQRPDIMAGELSAHWLTVQSGAGKTN</sequence>
<dbReference type="GO" id="GO:0003677">
    <property type="term" value="F:DNA binding"/>
    <property type="evidence" value="ECO:0007669"/>
    <property type="project" value="UniProtKB-UniRule"/>
</dbReference>
<dbReference type="SMART" id="SM00862">
    <property type="entry name" value="Trans_reg_C"/>
    <property type="match status" value="1"/>
</dbReference>
<evidence type="ECO:0000313" key="5">
    <source>
        <dbReference type="Proteomes" id="UP000253324"/>
    </source>
</evidence>
<dbReference type="InterPro" id="IPR016032">
    <property type="entry name" value="Sig_transdc_resp-reg_C-effctor"/>
</dbReference>
<comment type="caution">
    <text evidence="4">The sequence shown here is derived from an EMBL/GenBank/DDBJ whole genome shotgun (WGS) entry which is preliminary data.</text>
</comment>
<feature type="DNA-binding region" description="OmpR/PhoB-type" evidence="2">
    <location>
        <begin position="16"/>
        <end position="114"/>
    </location>
</feature>
<dbReference type="AlphaFoldDB" id="A0A368YEL0"/>
<dbReference type="PANTHER" id="PTHR47691">
    <property type="entry name" value="REGULATOR-RELATED"/>
    <property type="match status" value="1"/>
</dbReference>
<dbReference type="InterPro" id="IPR036388">
    <property type="entry name" value="WH-like_DNA-bd_sf"/>
</dbReference>
<evidence type="ECO:0000256" key="2">
    <source>
        <dbReference type="PROSITE-ProRule" id="PRU01091"/>
    </source>
</evidence>
<gene>
    <name evidence="4" type="ORF">C7476_1376</name>
</gene>
<evidence type="ECO:0000256" key="1">
    <source>
        <dbReference type="ARBA" id="ARBA00023125"/>
    </source>
</evidence>
<accession>A0A368YEL0</accession>
<dbReference type="CDD" id="cd00383">
    <property type="entry name" value="trans_reg_C"/>
    <property type="match status" value="1"/>
</dbReference>
<dbReference type="Gene3D" id="1.10.10.10">
    <property type="entry name" value="Winged helix-like DNA-binding domain superfamily/Winged helix DNA-binding domain"/>
    <property type="match status" value="1"/>
</dbReference>
<keyword evidence="5" id="KW-1185">Reference proteome</keyword>
<dbReference type="Proteomes" id="UP000253324">
    <property type="component" value="Unassembled WGS sequence"/>
</dbReference>
<dbReference type="EMBL" id="QPJM01000037">
    <property type="protein sequence ID" value="RCW77776.1"/>
    <property type="molecule type" value="Genomic_DNA"/>
</dbReference>
<evidence type="ECO:0000313" key="4">
    <source>
        <dbReference type="EMBL" id="RCW77776.1"/>
    </source>
</evidence>
<feature type="domain" description="OmpR/PhoB-type" evidence="3">
    <location>
        <begin position="16"/>
        <end position="114"/>
    </location>
</feature>
<dbReference type="Pfam" id="PF00486">
    <property type="entry name" value="Trans_reg_C"/>
    <property type="match status" value="1"/>
</dbReference>
<evidence type="ECO:0000259" key="3">
    <source>
        <dbReference type="PROSITE" id="PS51755"/>
    </source>
</evidence>
<dbReference type="InterPro" id="IPR001867">
    <property type="entry name" value="OmpR/PhoB-type_DNA-bd"/>
</dbReference>
<dbReference type="PANTHER" id="PTHR47691:SF3">
    <property type="entry name" value="HTH-TYPE TRANSCRIPTIONAL REGULATOR RV0890C-RELATED"/>
    <property type="match status" value="1"/>
</dbReference>
<organism evidence="4 5">
    <name type="scientific">Phyllobacterium bourgognense</name>
    <dbReference type="NCBI Taxonomy" id="314236"/>
    <lineage>
        <taxon>Bacteria</taxon>
        <taxon>Pseudomonadati</taxon>
        <taxon>Pseudomonadota</taxon>
        <taxon>Alphaproteobacteria</taxon>
        <taxon>Hyphomicrobiales</taxon>
        <taxon>Phyllobacteriaceae</taxon>
        <taxon>Phyllobacterium</taxon>
    </lineage>
</organism>
<proteinExistence type="predicted"/>
<dbReference type="RefSeq" id="WP_181872632.1">
    <property type="nucleotide sequence ID" value="NZ_QPJM01000037.1"/>
</dbReference>
<keyword evidence="1 2" id="KW-0238">DNA-binding</keyword>
<reference evidence="4 5" key="1">
    <citation type="submission" date="2018-07" db="EMBL/GenBank/DDBJ databases">
        <title>Genomic Encyclopedia of Type Strains, Phase III (KMG-III): the genomes of soil and plant-associated and newly described type strains.</title>
        <authorList>
            <person name="Whitman W."/>
        </authorList>
    </citation>
    <scope>NUCLEOTIDE SEQUENCE [LARGE SCALE GENOMIC DNA]</scope>
    <source>
        <strain evidence="4 5">31-25a</strain>
    </source>
</reference>
<dbReference type="SUPFAM" id="SSF46894">
    <property type="entry name" value="C-terminal effector domain of the bipartite response regulators"/>
    <property type="match status" value="1"/>
</dbReference>
<dbReference type="PROSITE" id="PS51755">
    <property type="entry name" value="OMPR_PHOB"/>
    <property type="match status" value="1"/>
</dbReference>
<name>A0A368YEL0_9HYPH</name>